<name>A0A821T299_9NEOP</name>
<sequence length="211" mass="24506">MNTKKMPIIEHDFIDKMTHQQNENKATPRSRLDLEMEKIMSSKLLDREKWALYQQILQRYLHFFMEERQPQEITITEKTVNDKTYDDGKRNLTVYENENEKWLSGELPPSGKDVSLQLTTKDILNLIPKTYIKKGELLMESIQKHSEKLNWNKNGTVVVSGKEIPGSNIIDLVNDALKPSKKADPIGWESFSKFLNDINIPLTYIGNLILS</sequence>
<gene>
    <name evidence="1" type="ORF">PMACD_LOCUS8610</name>
</gene>
<dbReference type="OrthoDB" id="10068277at2759"/>
<evidence type="ECO:0000313" key="2">
    <source>
        <dbReference type="Proteomes" id="UP000663880"/>
    </source>
</evidence>
<dbReference type="Proteomes" id="UP000663880">
    <property type="component" value="Unassembled WGS sequence"/>
</dbReference>
<protein>
    <submittedName>
        <fullName evidence="1">Uncharacterized protein</fullName>
    </submittedName>
</protein>
<accession>A0A821T299</accession>
<dbReference type="AlphaFoldDB" id="A0A821T299"/>
<dbReference type="EMBL" id="CAJOBZ010000022">
    <property type="protein sequence ID" value="CAF4869201.1"/>
    <property type="molecule type" value="Genomic_DNA"/>
</dbReference>
<organism evidence="1 2">
    <name type="scientific">Pieris macdunnoughi</name>
    <dbReference type="NCBI Taxonomy" id="345717"/>
    <lineage>
        <taxon>Eukaryota</taxon>
        <taxon>Metazoa</taxon>
        <taxon>Ecdysozoa</taxon>
        <taxon>Arthropoda</taxon>
        <taxon>Hexapoda</taxon>
        <taxon>Insecta</taxon>
        <taxon>Pterygota</taxon>
        <taxon>Neoptera</taxon>
        <taxon>Endopterygota</taxon>
        <taxon>Lepidoptera</taxon>
        <taxon>Glossata</taxon>
        <taxon>Ditrysia</taxon>
        <taxon>Papilionoidea</taxon>
        <taxon>Pieridae</taxon>
        <taxon>Pierinae</taxon>
        <taxon>Pieris</taxon>
    </lineage>
</organism>
<proteinExistence type="predicted"/>
<comment type="caution">
    <text evidence="1">The sequence shown here is derived from an EMBL/GenBank/DDBJ whole genome shotgun (WGS) entry which is preliminary data.</text>
</comment>
<evidence type="ECO:0000313" key="1">
    <source>
        <dbReference type="EMBL" id="CAF4869201.1"/>
    </source>
</evidence>
<keyword evidence="2" id="KW-1185">Reference proteome</keyword>
<reference evidence="1" key="1">
    <citation type="submission" date="2021-02" db="EMBL/GenBank/DDBJ databases">
        <authorList>
            <person name="Steward A R."/>
        </authorList>
    </citation>
    <scope>NUCLEOTIDE SEQUENCE</scope>
</reference>